<accession>A0A0D2U3H4</accession>
<feature type="signal peptide" evidence="7">
    <location>
        <begin position="1"/>
        <end position="32"/>
    </location>
</feature>
<organism evidence="10 11">
    <name type="scientific">Capsaspora owczarzaki (strain ATCC 30864)</name>
    <dbReference type="NCBI Taxonomy" id="595528"/>
    <lineage>
        <taxon>Eukaryota</taxon>
        <taxon>Filasterea</taxon>
        <taxon>Capsaspora</taxon>
    </lineage>
</organism>
<evidence type="ECO:0000256" key="1">
    <source>
        <dbReference type="ARBA" id="ARBA00004141"/>
    </source>
</evidence>
<proteinExistence type="predicted"/>
<dbReference type="Gene3D" id="3.40.50.10140">
    <property type="entry name" value="Toll/interleukin-1 receptor homology (TIR) domain"/>
    <property type="match status" value="2"/>
</dbReference>
<dbReference type="InterPro" id="IPR000157">
    <property type="entry name" value="TIR_dom"/>
</dbReference>
<dbReference type="CDD" id="cd13953">
    <property type="entry name" value="7tm_classC_mGluR-like"/>
    <property type="match status" value="1"/>
</dbReference>
<dbReference type="InterPro" id="IPR017978">
    <property type="entry name" value="GPCR_3_C"/>
</dbReference>
<evidence type="ECO:0000259" key="9">
    <source>
        <dbReference type="PROSITE" id="PS50259"/>
    </source>
</evidence>
<keyword evidence="3 6" id="KW-1133">Transmembrane helix</keyword>
<dbReference type="InterPro" id="IPR035897">
    <property type="entry name" value="Toll_tir_struct_dom_sf"/>
</dbReference>
<keyword evidence="11" id="KW-1185">Reference proteome</keyword>
<feature type="domain" description="TIR" evidence="8">
    <location>
        <begin position="1561"/>
        <end position="1685"/>
    </location>
</feature>
<evidence type="ECO:0000256" key="7">
    <source>
        <dbReference type="SAM" id="SignalP"/>
    </source>
</evidence>
<keyword evidence="2 6" id="KW-0812">Transmembrane</keyword>
<feature type="region of interest" description="Disordered" evidence="5">
    <location>
        <begin position="1844"/>
        <end position="1866"/>
    </location>
</feature>
<evidence type="ECO:0000259" key="8">
    <source>
        <dbReference type="PROSITE" id="PS50104"/>
    </source>
</evidence>
<feature type="transmembrane region" description="Helical" evidence="6">
    <location>
        <begin position="1186"/>
        <end position="1214"/>
    </location>
</feature>
<evidence type="ECO:0000313" key="11">
    <source>
        <dbReference type="Proteomes" id="UP000008743"/>
    </source>
</evidence>
<evidence type="ECO:0008006" key="12">
    <source>
        <dbReference type="Google" id="ProtNLM"/>
    </source>
</evidence>
<sequence length="1897" mass="198758">MLDLRQSAGRVMMVSLVVMMMIMLLVLQPAHGQPSTATTSTSSHSAVHASPSHALLSPDADAVGAVVQINVSDANQLQSAIQLYANPATRLVLVLTPPAATTATTATTATPPSLALAAAAGTIVLPTTIAIPPGSAVWIRGSVPLGPDGAAPASNKPTLEDARDRLGASARSAFQQLIALVCQAGVGFSVEPSARLSIQDVQLVGCATTAVQLNRSSSAFFSNVSFADNGQASLGQAPSSSAPLVSSCVQGSDNTTSSFSNCYFLENGSGSFGSVGLLGPSSSTFSDCVFADNLAIAAQLCLQSDDTLSASNPIRLVLDRVIVANNSAGDEFGTSGRAAGFLLARGAAVVAMASCFFLHNSGFSAGVIDFDPQRNSDSALIATRCTFSENDCLSPSGDNYASGVLNARNSGTAIFQNCTFDNNWTSGNGAVAMVAQNFQLVIEHCICDNNTASGYGGCFAITDAASLEMTSSLLSDNRAVFGGAVASLGEQATVAVLNSLFLNNSAISGGAIILENGAANVSQCTFLADSALSGGVAALSGFSALLFNGCVVSECKASGVGGVVHLTQTSFIDISDSSFTNNFAASGGVVSSTDASSVVVSNCNMTLNYAVVSGGVAVVDTFGQLRFQESRLTANYALTGAGGVVYARSAASVVFFDCEITENFAPLAGVVYLDDCANLAMLNVTAHQNMAVTSGGVFASSGVTAETYAGRNPVAQSVADLTKLLDPLLLQLGVQPNLQPRDFVTVSLNSSVFTDNVAQTGDGGVGCAYMGDLQVAQSAFSGNRALVGSGGALVFDDARGNTLPTKPGLTFQLESSEFSANQASESGGAMLLTSSLSLPAAAVLISGCIFQDNAARRGGACFSNAVSFVDIVANGSTSSNNTASLYGASIATFCTHAPFLASNPVSIFSGGSVSVGGVRLLDGLNQLVQFDTAAYVSLRLFDAAGDVTDSAIAVGIASVVPKQGTADIPEVKVFGHPGSYALVPTLFDGTTTSVFLENALPVTIAACPSDHLLIWDDLTMFSHCVAEESANKVLSIVLSVIAGWLILGIFGCLIVVHRCNDHKIILIAGETWCQLLGLASALCFLQLFFRLQNRPSDALCGVILWSGHLAYVLGLSTIASKLAFSKPRSFSTARNFELRVNTVDMIRIVGGSVLTCLTLLAIWTAVYPSTAEIAYITANTVTFECAFGHAAFSWTMYALEICLLLACSFLSLRLRSIMTLYDDGRYLLAALRSTTTIAAAGWIVSVIFGDQLSVSTVRAIESVCFLAAGALLVGYILGPKMHSIHARSWKTSGAGREAVICYTFEDRAFMKKLGAGLAHYGIDAWFDEMRLEASAFWRKEVAQTIQACRVFIFIVSPHSVTSNYCLEEIQFAYDHGKVIFPVIKDRNFDDEIDPGLDMLLKRFQWIFFDGVEQSAKVGGDDELAPTPAAVESAGDRTLATPTFDEQAARLAKAIVKQLQESGSAILDASDQQDRDLVMVDMTAGEKQMAEYLESTGQLRTSATGSTTATTATTATTHRPLHSLLSAIRSRTRGAGHSHGHSIAAGIMAGGNLGNSLAAKLKPKEVFVSWAHADAEFVRERLWPDLEARQLDCWIDFLQLEAGEFWRKAIGAAIKHCRVCLFVLTPTSVRSQYCQEELLYASKCGKRIVVVMVKPCKKELADTLDVKAVIDASAIVDFSDSDLYHINVNMLSSLISAQLNLSQAAQAKREAGTAPGTAPVRDKRASSVAVTTMRALTARMSRGVSLQRSTDLSSDSSSAEALSRPPSLGHLNGGLSSSIDPIAEVDSEYDLVNPDTISMMSFEEIGDLDDFGVALAEARNASAPAKPSQSRWRWPLHLFGKPNTTRSNISATRSASLPSARPTGNVAADPGTLPVAFAHSVPAGDPAWLEMTSIETSI</sequence>
<evidence type="ECO:0000313" key="10">
    <source>
        <dbReference type="EMBL" id="KJE89761.1"/>
    </source>
</evidence>
<dbReference type="GO" id="GO:0004930">
    <property type="term" value="F:G protein-coupled receptor activity"/>
    <property type="evidence" value="ECO:0007669"/>
    <property type="project" value="InterPro"/>
</dbReference>
<dbReference type="EMBL" id="KE346361">
    <property type="protein sequence ID" value="KJE89761.1"/>
    <property type="molecule type" value="Genomic_DNA"/>
</dbReference>
<keyword evidence="4 6" id="KW-0472">Membrane</keyword>
<dbReference type="InterPro" id="IPR011050">
    <property type="entry name" value="Pectin_lyase_fold/virulence"/>
</dbReference>
<evidence type="ECO:0000256" key="4">
    <source>
        <dbReference type="ARBA" id="ARBA00023136"/>
    </source>
</evidence>
<evidence type="ECO:0000256" key="6">
    <source>
        <dbReference type="SAM" id="Phobius"/>
    </source>
</evidence>
<feature type="compositionally biased region" description="Polar residues" evidence="5">
    <location>
        <begin position="1844"/>
        <end position="1856"/>
    </location>
</feature>
<dbReference type="SMART" id="SM00255">
    <property type="entry name" value="TIR"/>
    <property type="match status" value="1"/>
</dbReference>
<dbReference type="PhylomeDB" id="A0A0D2U3H4"/>
<dbReference type="PROSITE" id="PS50259">
    <property type="entry name" value="G_PROTEIN_RECEP_F3_4"/>
    <property type="match status" value="1"/>
</dbReference>
<dbReference type="SUPFAM" id="SSF52200">
    <property type="entry name" value="Toll/Interleukin receptor TIR domain"/>
    <property type="match status" value="2"/>
</dbReference>
<feature type="chain" id="PRO_5002268278" description="TIR domain-containing protein" evidence="7">
    <location>
        <begin position="33"/>
        <end position="1897"/>
    </location>
</feature>
<name>A0A0D2U3H4_CAPO3</name>
<dbReference type="GO" id="GO:0016020">
    <property type="term" value="C:membrane"/>
    <property type="evidence" value="ECO:0007669"/>
    <property type="project" value="UniProtKB-SubCell"/>
</dbReference>
<dbReference type="InParanoid" id="A0A0D2U3H4"/>
<dbReference type="PROSITE" id="PS50104">
    <property type="entry name" value="TIR"/>
    <property type="match status" value="2"/>
</dbReference>
<feature type="transmembrane region" description="Helical" evidence="6">
    <location>
        <begin position="1226"/>
        <end position="1248"/>
    </location>
</feature>
<gene>
    <name evidence="10" type="ORF">CAOG_008484</name>
</gene>
<dbReference type="Pfam" id="PF13676">
    <property type="entry name" value="TIR_2"/>
    <property type="match status" value="2"/>
</dbReference>
<feature type="transmembrane region" description="Helical" evidence="6">
    <location>
        <begin position="1101"/>
        <end position="1124"/>
    </location>
</feature>
<feature type="compositionally biased region" description="Low complexity" evidence="5">
    <location>
        <begin position="1744"/>
        <end position="1774"/>
    </location>
</feature>
<dbReference type="Pfam" id="PF13229">
    <property type="entry name" value="Beta_helix"/>
    <property type="match status" value="1"/>
</dbReference>
<dbReference type="Proteomes" id="UP000008743">
    <property type="component" value="Unassembled WGS sequence"/>
</dbReference>
<dbReference type="InterPro" id="IPR039448">
    <property type="entry name" value="Beta_helix"/>
</dbReference>
<feature type="transmembrane region" description="Helical" evidence="6">
    <location>
        <begin position="1033"/>
        <end position="1057"/>
    </location>
</feature>
<dbReference type="PANTHER" id="PTHR11319">
    <property type="entry name" value="G PROTEIN-COUPLED RECEPTOR-RELATED"/>
    <property type="match status" value="1"/>
</dbReference>
<feature type="transmembrane region" description="Helical" evidence="6">
    <location>
        <begin position="1064"/>
        <end position="1089"/>
    </location>
</feature>
<evidence type="ECO:0000256" key="5">
    <source>
        <dbReference type="SAM" id="MobiDB-lite"/>
    </source>
</evidence>
<dbReference type="OrthoDB" id="194358at2759"/>
<feature type="transmembrane region" description="Helical" evidence="6">
    <location>
        <begin position="1145"/>
        <end position="1166"/>
    </location>
</feature>
<feature type="region of interest" description="Disordered" evidence="5">
    <location>
        <begin position="1740"/>
        <end position="1774"/>
    </location>
</feature>
<reference evidence="11" key="1">
    <citation type="submission" date="2011-02" db="EMBL/GenBank/DDBJ databases">
        <title>The Genome Sequence of Capsaspora owczarzaki ATCC 30864.</title>
        <authorList>
            <person name="Russ C."/>
            <person name="Cuomo C."/>
            <person name="Burger G."/>
            <person name="Gray M.W."/>
            <person name="Holland P.W.H."/>
            <person name="King N."/>
            <person name="Lang F.B.F."/>
            <person name="Roger A.J."/>
            <person name="Ruiz-Trillo I."/>
            <person name="Young S.K."/>
            <person name="Zeng Q."/>
            <person name="Gargeya S."/>
            <person name="Alvarado L."/>
            <person name="Berlin A."/>
            <person name="Chapman S.B."/>
            <person name="Chen Z."/>
            <person name="Freedman E."/>
            <person name="Gellesch M."/>
            <person name="Goldberg J."/>
            <person name="Griggs A."/>
            <person name="Gujja S."/>
            <person name="Heilman E."/>
            <person name="Heiman D."/>
            <person name="Howarth C."/>
            <person name="Mehta T."/>
            <person name="Neiman D."/>
            <person name="Pearson M."/>
            <person name="Roberts A."/>
            <person name="Saif S."/>
            <person name="Shea T."/>
            <person name="Shenoy N."/>
            <person name="Sisk P."/>
            <person name="Stolte C."/>
            <person name="Sykes S."/>
            <person name="White J."/>
            <person name="Yandava C."/>
            <person name="Haas B."/>
            <person name="Nusbaum C."/>
            <person name="Birren B."/>
        </authorList>
    </citation>
    <scope>NUCLEOTIDE SEQUENCE</scope>
    <source>
        <strain evidence="11">ATCC 30864</strain>
    </source>
</reference>
<feature type="domain" description="TIR" evidence="8">
    <location>
        <begin position="1294"/>
        <end position="1414"/>
    </location>
</feature>
<feature type="domain" description="G-protein coupled receptors family 3 profile" evidence="9">
    <location>
        <begin position="1034"/>
        <end position="1287"/>
    </location>
</feature>
<comment type="subcellular location">
    <subcellularLocation>
        <location evidence="1">Membrane</location>
        <topology evidence="1">Multi-pass membrane protein</topology>
    </subcellularLocation>
</comment>
<evidence type="ECO:0000256" key="2">
    <source>
        <dbReference type="ARBA" id="ARBA00022692"/>
    </source>
</evidence>
<dbReference type="Pfam" id="PF00003">
    <property type="entry name" value="7tm_3"/>
    <property type="match status" value="1"/>
</dbReference>
<evidence type="ECO:0000256" key="3">
    <source>
        <dbReference type="ARBA" id="ARBA00022989"/>
    </source>
</evidence>
<keyword evidence="7" id="KW-0732">Signal</keyword>
<dbReference type="PANTHER" id="PTHR11319:SF35">
    <property type="entry name" value="OUTER MEMBRANE PROTEIN PMPC-RELATED"/>
    <property type="match status" value="1"/>
</dbReference>
<dbReference type="SUPFAM" id="SSF51126">
    <property type="entry name" value="Pectin lyase-like"/>
    <property type="match status" value="3"/>
</dbReference>
<protein>
    <recommendedName>
        <fullName evidence="12">TIR domain-containing protein</fullName>
    </recommendedName>
</protein>
<dbReference type="RefSeq" id="XP_011270066.1">
    <property type="nucleotide sequence ID" value="XM_011271764.1"/>
</dbReference>